<feature type="region of interest" description="Disordered" evidence="1">
    <location>
        <begin position="25"/>
        <end position="67"/>
    </location>
</feature>
<sequence>MAPMLSLNSFRFLLYKLKNEQKLIEEESKSSQPDSTIAISERNSTSSSDAVQLETDTKPQCSSAVEV</sequence>
<gene>
    <name evidence="2" type="ORF">T12_11402</name>
</gene>
<dbReference type="OrthoDB" id="5919834at2759"/>
<name>A0A0V0YUR0_9BILA</name>
<dbReference type="EMBL" id="JYDQ01002418">
    <property type="protein sequence ID" value="KRY03867.1"/>
    <property type="molecule type" value="Genomic_DNA"/>
</dbReference>
<evidence type="ECO:0000313" key="3">
    <source>
        <dbReference type="Proteomes" id="UP000054783"/>
    </source>
</evidence>
<keyword evidence="3" id="KW-1185">Reference proteome</keyword>
<organism evidence="2 3">
    <name type="scientific">Trichinella patagoniensis</name>
    <dbReference type="NCBI Taxonomy" id="990121"/>
    <lineage>
        <taxon>Eukaryota</taxon>
        <taxon>Metazoa</taxon>
        <taxon>Ecdysozoa</taxon>
        <taxon>Nematoda</taxon>
        <taxon>Enoplea</taxon>
        <taxon>Dorylaimia</taxon>
        <taxon>Trichinellida</taxon>
        <taxon>Trichinellidae</taxon>
        <taxon>Trichinella</taxon>
    </lineage>
</organism>
<accession>A0A0V0YUR0</accession>
<evidence type="ECO:0000313" key="2">
    <source>
        <dbReference type="EMBL" id="KRY03867.1"/>
    </source>
</evidence>
<dbReference type="AlphaFoldDB" id="A0A0V0YUR0"/>
<dbReference type="Proteomes" id="UP000054783">
    <property type="component" value="Unassembled WGS sequence"/>
</dbReference>
<feature type="compositionally biased region" description="Polar residues" evidence="1">
    <location>
        <begin position="58"/>
        <end position="67"/>
    </location>
</feature>
<reference evidence="2 3" key="1">
    <citation type="submission" date="2015-01" db="EMBL/GenBank/DDBJ databases">
        <title>Evolution of Trichinella species and genotypes.</title>
        <authorList>
            <person name="Korhonen P.K."/>
            <person name="Edoardo P."/>
            <person name="Giuseppe L.R."/>
            <person name="Gasser R.B."/>
        </authorList>
    </citation>
    <scope>NUCLEOTIDE SEQUENCE [LARGE SCALE GENOMIC DNA]</scope>
    <source>
        <strain evidence="2">ISS2496</strain>
    </source>
</reference>
<dbReference type="STRING" id="990121.A0A0V0YUR0"/>
<proteinExistence type="predicted"/>
<evidence type="ECO:0000256" key="1">
    <source>
        <dbReference type="SAM" id="MobiDB-lite"/>
    </source>
</evidence>
<comment type="caution">
    <text evidence="2">The sequence shown here is derived from an EMBL/GenBank/DDBJ whole genome shotgun (WGS) entry which is preliminary data.</text>
</comment>
<protein>
    <submittedName>
        <fullName evidence="2">Uncharacterized protein</fullName>
    </submittedName>
</protein>
<feature type="compositionally biased region" description="Polar residues" evidence="1">
    <location>
        <begin position="30"/>
        <end position="50"/>
    </location>
</feature>